<comment type="caution">
    <text evidence="1">The sequence shown here is derived from an EMBL/GenBank/DDBJ whole genome shotgun (WGS) entry which is preliminary data.</text>
</comment>
<proteinExistence type="predicted"/>
<sequence>MHLGRVSRRRQVDVDLRDGILSVRGAQEYVMLCRKIDKSRVAVLFMGYTDQQPVYFDHAVCDTVTAVEIFRELAAQYGYSKVWLLLDGFRYKHIPDGLSYRMLTTSQQVGLKWWDVAHVYLILLSNWRKEDLFKMGEAIHAYKDTDMEERYYYSGGSVHEFALPTVEMIRLCMSGDVDTVRDGTDTRNEQYDRLQRKVILKDTDCAEALISSKYDRVIDSAYALRALNVLCKYADFEFTLNWSRGNLNLVGITTYALKAWVHFLAPRKRLDIYVSPDISSVHVKSKRLNIRTEGFDWSHATDGYEHRLKQWRNNATLT</sequence>
<protein>
    <submittedName>
        <fullName evidence="1">Uncharacterized protein</fullName>
    </submittedName>
</protein>
<dbReference type="Proteomes" id="UP000794436">
    <property type="component" value="Unassembled WGS sequence"/>
</dbReference>
<gene>
    <name evidence="1" type="ORF">Poli38472_003199</name>
</gene>
<name>A0A8K1C6D3_PYTOL</name>
<keyword evidence="2" id="KW-1185">Reference proteome</keyword>
<evidence type="ECO:0000313" key="1">
    <source>
        <dbReference type="EMBL" id="TMW57274.1"/>
    </source>
</evidence>
<dbReference type="EMBL" id="SPLM01000144">
    <property type="protein sequence ID" value="TMW57274.1"/>
    <property type="molecule type" value="Genomic_DNA"/>
</dbReference>
<organism evidence="1 2">
    <name type="scientific">Pythium oligandrum</name>
    <name type="common">Mycoparasitic fungus</name>
    <dbReference type="NCBI Taxonomy" id="41045"/>
    <lineage>
        <taxon>Eukaryota</taxon>
        <taxon>Sar</taxon>
        <taxon>Stramenopiles</taxon>
        <taxon>Oomycota</taxon>
        <taxon>Peronosporomycetes</taxon>
        <taxon>Pythiales</taxon>
        <taxon>Pythiaceae</taxon>
        <taxon>Pythium</taxon>
    </lineage>
</organism>
<reference evidence="1" key="1">
    <citation type="submission" date="2019-03" db="EMBL/GenBank/DDBJ databases">
        <title>Long read genome sequence of the mycoparasitic Pythium oligandrum ATCC 38472 isolated from sugarbeet rhizosphere.</title>
        <authorList>
            <person name="Gaulin E."/>
        </authorList>
    </citation>
    <scope>NUCLEOTIDE SEQUENCE</scope>
    <source>
        <strain evidence="1">ATCC 38472_TT</strain>
    </source>
</reference>
<dbReference type="AlphaFoldDB" id="A0A8K1C6D3"/>
<accession>A0A8K1C6D3</accession>
<evidence type="ECO:0000313" key="2">
    <source>
        <dbReference type="Proteomes" id="UP000794436"/>
    </source>
</evidence>
<dbReference type="OrthoDB" id="121944at2759"/>